<name>A2D8M6_TRIV3</name>
<dbReference type="Proteomes" id="UP000001542">
    <property type="component" value="Unassembled WGS sequence"/>
</dbReference>
<dbReference type="VEuPathDB" id="TrichDB:TVAG_185820"/>
<dbReference type="AlphaFoldDB" id="A2D8M6"/>
<evidence type="ECO:0000313" key="1">
    <source>
        <dbReference type="EMBL" id="EAY23275.1"/>
    </source>
</evidence>
<protein>
    <submittedName>
        <fullName evidence="1">Uncharacterized protein</fullName>
    </submittedName>
</protein>
<keyword evidence="2" id="KW-1185">Reference proteome</keyword>
<proteinExistence type="predicted"/>
<dbReference type="VEuPathDB" id="TrichDB:TVAGG3_0392400"/>
<organism evidence="1 2">
    <name type="scientific">Trichomonas vaginalis (strain ATCC PRA-98 / G3)</name>
    <dbReference type="NCBI Taxonomy" id="412133"/>
    <lineage>
        <taxon>Eukaryota</taxon>
        <taxon>Metamonada</taxon>
        <taxon>Parabasalia</taxon>
        <taxon>Trichomonadida</taxon>
        <taxon>Trichomonadidae</taxon>
        <taxon>Trichomonas</taxon>
    </lineage>
</organism>
<sequence length="505" mass="59895">MKNSFDETLKDIEDQNQRKLHKVLDLETRFVQVQMPFNPFELISLLDSFCELDQDENNRNRNQFIDMCYKINKKLNQYQQNSQLFHILQDHNNYSDILYKYFQLFNDEDLLIGICTAYSYISTNDDLNLLQVYFHPDIVDLLLQRILDTDNIFTESAKNTEMQNIFLTSSKKVQIQSRLLLTLYNLCYSKLFPIETIFEINNEILHFSMQCSSSIQQFVYHVLVGTSVYVALFDEENGSLHMDFYKNMQISIYNILELDDIRFHLEIYQVYIILIQAMKSKKIDANMSSFIEKMIALIENLPDPSSDYYSLIRYDFIQYYMELLTEFYKLEDGMGFINNSLDWDLLWQKMYGYDQECNKMFFNKITDLVLIDTSQIQYFNIFEKLLSVYDDMDTDSKCKILSIFAVSFFELNPYQIDMLLSTEFLSSAEMLATNDPISSFNYLTIFDQLFERVMASDELKFKYGEQFYDLSTIEEIENIAAIDKNYEKSAVLCETILEKAKIDDD</sequence>
<accession>A2D8M6</accession>
<reference evidence="1" key="2">
    <citation type="journal article" date="2007" name="Science">
        <title>Draft genome sequence of the sexually transmitted pathogen Trichomonas vaginalis.</title>
        <authorList>
            <person name="Carlton J.M."/>
            <person name="Hirt R.P."/>
            <person name="Silva J.C."/>
            <person name="Delcher A.L."/>
            <person name="Schatz M."/>
            <person name="Zhao Q."/>
            <person name="Wortman J.R."/>
            <person name="Bidwell S.L."/>
            <person name="Alsmark U.C.M."/>
            <person name="Besteiro S."/>
            <person name="Sicheritz-Ponten T."/>
            <person name="Noel C.J."/>
            <person name="Dacks J.B."/>
            <person name="Foster P.G."/>
            <person name="Simillion C."/>
            <person name="Van de Peer Y."/>
            <person name="Miranda-Saavedra D."/>
            <person name="Barton G.J."/>
            <person name="Westrop G.D."/>
            <person name="Mueller S."/>
            <person name="Dessi D."/>
            <person name="Fiori P.L."/>
            <person name="Ren Q."/>
            <person name="Paulsen I."/>
            <person name="Zhang H."/>
            <person name="Bastida-Corcuera F.D."/>
            <person name="Simoes-Barbosa A."/>
            <person name="Brown M.T."/>
            <person name="Hayes R.D."/>
            <person name="Mukherjee M."/>
            <person name="Okumura C.Y."/>
            <person name="Schneider R."/>
            <person name="Smith A.J."/>
            <person name="Vanacova S."/>
            <person name="Villalvazo M."/>
            <person name="Haas B.J."/>
            <person name="Pertea M."/>
            <person name="Feldblyum T.V."/>
            <person name="Utterback T.R."/>
            <person name="Shu C.L."/>
            <person name="Osoegawa K."/>
            <person name="de Jong P.J."/>
            <person name="Hrdy I."/>
            <person name="Horvathova L."/>
            <person name="Zubacova Z."/>
            <person name="Dolezal P."/>
            <person name="Malik S.B."/>
            <person name="Logsdon J.M. Jr."/>
            <person name="Henze K."/>
            <person name="Gupta A."/>
            <person name="Wang C.C."/>
            <person name="Dunne R.L."/>
            <person name="Upcroft J.A."/>
            <person name="Upcroft P."/>
            <person name="White O."/>
            <person name="Salzberg S.L."/>
            <person name="Tang P."/>
            <person name="Chiu C.-H."/>
            <person name="Lee Y.-S."/>
            <person name="Embley T.M."/>
            <person name="Coombs G.H."/>
            <person name="Mottram J.C."/>
            <person name="Tachezy J."/>
            <person name="Fraser-Liggett C.M."/>
            <person name="Johnson P.J."/>
        </authorList>
    </citation>
    <scope>NUCLEOTIDE SEQUENCE [LARGE SCALE GENOMIC DNA]</scope>
    <source>
        <strain evidence="1">G3</strain>
    </source>
</reference>
<reference evidence="1" key="1">
    <citation type="submission" date="2006-10" db="EMBL/GenBank/DDBJ databases">
        <authorList>
            <person name="Amadeo P."/>
            <person name="Zhao Q."/>
            <person name="Wortman J."/>
            <person name="Fraser-Liggett C."/>
            <person name="Carlton J."/>
        </authorList>
    </citation>
    <scope>NUCLEOTIDE SEQUENCE</scope>
    <source>
        <strain evidence="1">G3</strain>
    </source>
</reference>
<dbReference type="EMBL" id="DS113179">
    <property type="protein sequence ID" value="EAY23275.1"/>
    <property type="molecule type" value="Genomic_DNA"/>
</dbReference>
<gene>
    <name evidence="1" type="ORF">TVAG_185820</name>
</gene>
<dbReference type="KEGG" id="tva:5468911"/>
<dbReference type="InParanoid" id="A2D8M6"/>
<dbReference type="RefSeq" id="XP_001584261.1">
    <property type="nucleotide sequence ID" value="XM_001584211.1"/>
</dbReference>
<evidence type="ECO:0000313" key="2">
    <source>
        <dbReference type="Proteomes" id="UP000001542"/>
    </source>
</evidence>